<reference evidence="2 3" key="1">
    <citation type="submission" date="2016-10" db="EMBL/GenBank/DDBJ databases">
        <title>Genome sequence of a sulfur-reducing bacterium Desulfurobacterium indicum K6013.</title>
        <authorList>
            <person name="Cao J."/>
            <person name="Shao Z."/>
            <person name="Alain K."/>
            <person name="Jebbar M."/>
        </authorList>
    </citation>
    <scope>NUCLEOTIDE SEQUENCE [LARGE SCALE GENOMIC DNA]</scope>
    <source>
        <strain evidence="2 3">K6013</strain>
    </source>
</reference>
<comment type="caution">
    <text evidence="2">The sequence shown here is derived from an EMBL/GenBank/DDBJ whole genome shotgun (WGS) entry which is preliminary data.</text>
</comment>
<dbReference type="Gene3D" id="3.40.50.300">
    <property type="entry name" value="P-loop containing nucleotide triphosphate hydrolases"/>
    <property type="match status" value="1"/>
</dbReference>
<dbReference type="GO" id="GO:0016887">
    <property type="term" value="F:ATP hydrolysis activity"/>
    <property type="evidence" value="ECO:0007669"/>
    <property type="project" value="InterPro"/>
</dbReference>
<dbReference type="STRING" id="1914305.BLW93_02360"/>
<dbReference type="InterPro" id="IPR027417">
    <property type="entry name" value="P-loop_NTPase"/>
</dbReference>
<dbReference type="AlphaFoldDB" id="A0A1R1MMX1"/>
<dbReference type="InterPro" id="IPR003959">
    <property type="entry name" value="ATPase_AAA_core"/>
</dbReference>
<keyword evidence="3" id="KW-1185">Reference proteome</keyword>
<dbReference type="EMBL" id="MOEN01000005">
    <property type="protein sequence ID" value="OMH41034.1"/>
    <property type="molecule type" value="Genomic_DNA"/>
</dbReference>
<evidence type="ECO:0000313" key="2">
    <source>
        <dbReference type="EMBL" id="OMH41034.1"/>
    </source>
</evidence>
<name>A0A1R1MMX1_9BACT</name>
<dbReference type="Proteomes" id="UP000187408">
    <property type="component" value="Unassembled WGS sequence"/>
</dbReference>
<protein>
    <recommendedName>
        <fullName evidence="1">ATPase AAA-type core domain-containing protein</fullName>
    </recommendedName>
</protein>
<accession>A0A1R1MMX1</accession>
<evidence type="ECO:0000313" key="3">
    <source>
        <dbReference type="Proteomes" id="UP000187408"/>
    </source>
</evidence>
<proteinExistence type="predicted"/>
<dbReference type="Pfam" id="PF00004">
    <property type="entry name" value="AAA"/>
    <property type="match status" value="1"/>
</dbReference>
<feature type="domain" description="ATPase AAA-type core" evidence="1">
    <location>
        <begin position="172"/>
        <end position="260"/>
    </location>
</feature>
<dbReference type="OrthoDB" id="9809379at2"/>
<dbReference type="SUPFAM" id="SSF52540">
    <property type="entry name" value="P-loop containing nucleoside triphosphate hydrolases"/>
    <property type="match status" value="1"/>
</dbReference>
<evidence type="ECO:0000259" key="1">
    <source>
        <dbReference type="Pfam" id="PF00004"/>
    </source>
</evidence>
<sequence length="265" mass="30654">MGEKNVKSEIYLKETFPRKLFLIRENASKVLKNLVFLIEQEHPEYEIYTGGVIYRNDSTINNIFIFKNDEVVGNIRIAWDSSLFNEKFIKVYFFYAPTEENKLLITKVCEILRTESLDKTHIHLQIDASWRRTLEYFLEAEEFLNPLIRELFYGIDAEQLAESFLKAPQGILILFGEPGTGKSKLIQYIIGRSQHILNKKVKILMLKGKNAFKSNADEIDTYINNDLVILDDFDFVSLTRNNEAVSDIVSTILSVTDGGSVRYFV</sequence>
<dbReference type="GO" id="GO:0005524">
    <property type="term" value="F:ATP binding"/>
    <property type="evidence" value="ECO:0007669"/>
    <property type="project" value="InterPro"/>
</dbReference>
<dbReference type="RefSeq" id="WP_076712513.1">
    <property type="nucleotide sequence ID" value="NZ_MOEN01000005.1"/>
</dbReference>
<gene>
    <name evidence="2" type="ORF">BLW93_02360</name>
</gene>
<organism evidence="2 3">
    <name type="scientific">Desulfurobacterium indicum</name>
    <dbReference type="NCBI Taxonomy" id="1914305"/>
    <lineage>
        <taxon>Bacteria</taxon>
        <taxon>Pseudomonadati</taxon>
        <taxon>Aquificota</taxon>
        <taxon>Aquificia</taxon>
        <taxon>Desulfurobacteriales</taxon>
        <taxon>Desulfurobacteriaceae</taxon>
        <taxon>Desulfurobacterium</taxon>
    </lineage>
</organism>